<gene>
    <name evidence="2" type="ORF">SADUNF_Sadunf15G0089300</name>
</gene>
<dbReference type="Proteomes" id="UP000657918">
    <property type="component" value="Unassembled WGS sequence"/>
</dbReference>
<reference evidence="2 3" key="1">
    <citation type="submission" date="2020-10" db="EMBL/GenBank/DDBJ databases">
        <title>Plant Genome Project.</title>
        <authorList>
            <person name="Zhang R.-G."/>
        </authorList>
    </citation>
    <scope>NUCLEOTIDE SEQUENCE [LARGE SCALE GENOMIC DNA]</scope>
    <source>
        <strain evidence="2">FAFU-HL-1</strain>
        <tissue evidence="2">Leaf</tissue>
    </source>
</reference>
<dbReference type="AlphaFoldDB" id="A0A835JBD5"/>
<comment type="caution">
    <text evidence="2">The sequence shown here is derived from an EMBL/GenBank/DDBJ whole genome shotgun (WGS) entry which is preliminary data.</text>
</comment>
<feature type="region of interest" description="Disordered" evidence="1">
    <location>
        <begin position="32"/>
        <end position="66"/>
    </location>
</feature>
<dbReference type="EMBL" id="JADGMS010000015">
    <property type="protein sequence ID" value="KAF9668072.1"/>
    <property type="molecule type" value="Genomic_DNA"/>
</dbReference>
<accession>A0A835JBD5</accession>
<name>A0A835JBD5_9ROSI</name>
<organism evidence="2 3">
    <name type="scientific">Salix dunnii</name>
    <dbReference type="NCBI Taxonomy" id="1413687"/>
    <lineage>
        <taxon>Eukaryota</taxon>
        <taxon>Viridiplantae</taxon>
        <taxon>Streptophyta</taxon>
        <taxon>Embryophyta</taxon>
        <taxon>Tracheophyta</taxon>
        <taxon>Spermatophyta</taxon>
        <taxon>Magnoliopsida</taxon>
        <taxon>eudicotyledons</taxon>
        <taxon>Gunneridae</taxon>
        <taxon>Pentapetalae</taxon>
        <taxon>rosids</taxon>
        <taxon>fabids</taxon>
        <taxon>Malpighiales</taxon>
        <taxon>Salicaceae</taxon>
        <taxon>Saliceae</taxon>
        <taxon>Salix</taxon>
    </lineage>
</organism>
<feature type="compositionally biased region" description="Basic and acidic residues" evidence="1">
    <location>
        <begin position="32"/>
        <end position="49"/>
    </location>
</feature>
<evidence type="ECO:0000313" key="3">
    <source>
        <dbReference type="Proteomes" id="UP000657918"/>
    </source>
</evidence>
<keyword evidence="3" id="KW-1185">Reference proteome</keyword>
<feature type="compositionally biased region" description="Low complexity" evidence="1">
    <location>
        <begin position="54"/>
        <end position="65"/>
    </location>
</feature>
<evidence type="ECO:0000313" key="2">
    <source>
        <dbReference type="EMBL" id="KAF9668072.1"/>
    </source>
</evidence>
<sequence length="80" mass="9176">MKLKWMKVRMKAYICSGSPSFSVISFLTMERKGEDSGHSEWKESAESLLRRPSKSSSSSYPPRSSVTIRFPTEFPRVINE</sequence>
<proteinExistence type="predicted"/>
<protein>
    <submittedName>
        <fullName evidence="2">Uncharacterized protein</fullName>
    </submittedName>
</protein>
<evidence type="ECO:0000256" key="1">
    <source>
        <dbReference type="SAM" id="MobiDB-lite"/>
    </source>
</evidence>